<dbReference type="GO" id="GO:0000155">
    <property type="term" value="F:phosphorelay sensor kinase activity"/>
    <property type="evidence" value="ECO:0007669"/>
    <property type="project" value="InterPro"/>
</dbReference>
<protein>
    <recommendedName>
        <fullName evidence="3">histidine kinase</fullName>
        <ecNumber evidence="3">2.7.13.3</ecNumber>
    </recommendedName>
</protein>
<evidence type="ECO:0000256" key="7">
    <source>
        <dbReference type="ARBA" id="ARBA00023012"/>
    </source>
</evidence>
<dbReference type="PRINTS" id="PR00344">
    <property type="entry name" value="BCTRLSENSOR"/>
</dbReference>
<evidence type="ECO:0000256" key="6">
    <source>
        <dbReference type="ARBA" id="ARBA00022777"/>
    </source>
</evidence>
<evidence type="ECO:0000313" key="10">
    <source>
        <dbReference type="EMBL" id="OIV37732.1"/>
    </source>
</evidence>
<dbReference type="SUPFAM" id="SSF47384">
    <property type="entry name" value="Homodimeric domain of signal transducing histidine kinase"/>
    <property type="match status" value="1"/>
</dbReference>
<evidence type="ECO:0000256" key="1">
    <source>
        <dbReference type="ARBA" id="ARBA00000085"/>
    </source>
</evidence>
<evidence type="ECO:0000256" key="8">
    <source>
        <dbReference type="SAM" id="MobiDB-lite"/>
    </source>
</evidence>
<dbReference type="Proteomes" id="UP000243342">
    <property type="component" value="Unassembled WGS sequence"/>
</dbReference>
<dbReference type="CDD" id="cd00075">
    <property type="entry name" value="HATPase"/>
    <property type="match status" value="1"/>
</dbReference>
<keyword evidence="6" id="KW-0418">Kinase</keyword>
<dbReference type="GO" id="GO:0005886">
    <property type="term" value="C:plasma membrane"/>
    <property type="evidence" value="ECO:0007669"/>
    <property type="project" value="UniProtKB-SubCell"/>
</dbReference>
<dbReference type="InterPro" id="IPR036890">
    <property type="entry name" value="HATPase_C_sf"/>
</dbReference>
<evidence type="ECO:0000313" key="11">
    <source>
        <dbReference type="Proteomes" id="UP000243342"/>
    </source>
</evidence>
<keyword evidence="4" id="KW-0597">Phosphoprotein</keyword>
<gene>
    <name evidence="10" type="ORF">BIV57_09130</name>
</gene>
<comment type="catalytic activity">
    <reaction evidence="1">
        <text>ATP + protein L-histidine = ADP + protein N-phospho-L-histidine.</text>
        <dbReference type="EC" id="2.7.13.3"/>
    </reaction>
</comment>
<comment type="caution">
    <text evidence="10">The sequence shown here is derived from an EMBL/GenBank/DDBJ whole genome shotgun (WGS) entry which is preliminary data.</text>
</comment>
<evidence type="ECO:0000256" key="3">
    <source>
        <dbReference type="ARBA" id="ARBA00012438"/>
    </source>
</evidence>
<dbReference type="InterPro" id="IPR003661">
    <property type="entry name" value="HisK_dim/P_dom"/>
</dbReference>
<dbReference type="RefSeq" id="WP_071656233.1">
    <property type="nucleotide sequence ID" value="NZ_MLCF01000043.1"/>
</dbReference>
<dbReference type="Pfam" id="PF02518">
    <property type="entry name" value="HATPase_c"/>
    <property type="match status" value="1"/>
</dbReference>
<dbReference type="CDD" id="cd00082">
    <property type="entry name" value="HisKA"/>
    <property type="match status" value="1"/>
</dbReference>
<dbReference type="InterPro" id="IPR036097">
    <property type="entry name" value="HisK_dim/P_sf"/>
</dbReference>
<dbReference type="InterPro" id="IPR004358">
    <property type="entry name" value="Sig_transdc_His_kin-like_C"/>
</dbReference>
<sequence>MTDGSETPEPAATEDASGSVALVRLPAPPAPPRPAADLVAELLTAAGLPASRPVRLPAEERRAAVRLQERFRREGGAGTYRLALHPRMPSGKVLRLHLALVRPHGDLPDSPGYAATLDLTAAYDRMAASRRNLLQLLDALPLPVLLTRSTWTVEGSNPAFRELPPIRALAPLLPGSDAVPVLDALAAVTVEPPDYRERIVTMAAVHRRAVLESRTADGRDHRLLRYPYRLTTGEAASVWVVQDITEQRARQRALAEQHAADASRIREHTEFLAAVSHDLRTPLTGLISAAELLEDPATGPLNGPQRQLAEAVARTAVRLDSLLTDLILVARAERPVPTSPIPLDLAATVAGTALDLIGMGSGPAPFLVVDIPPGLAARADPLRVHQVLDNLLDNAFKYAPAESIVRVALETREDFAVLTVADHGIGIPAEDLDRVLDGFQRAGNTRGILGTGLGLAIARRITEAHGGILAVDSTEGAGTTVTVALPLAGPDSPRNEAP</sequence>
<dbReference type="Gene3D" id="1.10.287.130">
    <property type="match status" value="1"/>
</dbReference>
<dbReference type="InterPro" id="IPR050736">
    <property type="entry name" value="Sensor_HK_Regulatory"/>
</dbReference>
<dbReference type="SUPFAM" id="SSF55874">
    <property type="entry name" value="ATPase domain of HSP90 chaperone/DNA topoisomerase II/histidine kinase"/>
    <property type="match status" value="1"/>
</dbReference>
<evidence type="ECO:0000256" key="5">
    <source>
        <dbReference type="ARBA" id="ARBA00022679"/>
    </source>
</evidence>
<dbReference type="PANTHER" id="PTHR43711:SF31">
    <property type="entry name" value="HISTIDINE KINASE"/>
    <property type="match status" value="1"/>
</dbReference>
<reference evidence="10 11" key="1">
    <citation type="submission" date="2016-10" db="EMBL/GenBank/DDBJ databases">
        <title>Genome sequence of Streptomyces gilvigriseus MUSC 26.</title>
        <authorList>
            <person name="Lee L.-H."/>
            <person name="Ser H.-L."/>
        </authorList>
    </citation>
    <scope>NUCLEOTIDE SEQUENCE [LARGE SCALE GENOMIC DNA]</scope>
    <source>
        <strain evidence="10 11">MUSC 26</strain>
    </source>
</reference>
<dbReference type="OrthoDB" id="9757990at2"/>
<dbReference type="PANTHER" id="PTHR43711">
    <property type="entry name" value="TWO-COMPONENT HISTIDINE KINASE"/>
    <property type="match status" value="1"/>
</dbReference>
<dbReference type="SMART" id="SM00387">
    <property type="entry name" value="HATPase_c"/>
    <property type="match status" value="1"/>
</dbReference>
<accession>A0A1J7C881</accession>
<dbReference type="InterPro" id="IPR003594">
    <property type="entry name" value="HATPase_dom"/>
</dbReference>
<proteinExistence type="predicted"/>
<feature type="domain" description="Histidine kinase" evidence="9">
    <location>
        <begin position="274"/>
        <end position="489"/>
    </location>
</feature>
<comment type="subcellular location">
    <subcellularLocation>
        <location evidence="2">Cell membrane</location>
    </subcellularLocation>
</comment>
<dbReference type="PROSITE" id="PS50109">
    <property type="entry name" value="HIS_KIN"/>
    <property type="match status" value="1"/>
</dbReference>
<dbReference type="EMBL" id="MLCF01000043">
    <property type="protein sequence ID" value="OIV37732.1"/>
    <property type="molecule type" value="Genomic_DNA"/>
</dbReference>
<dbReference type="FunFam" id="3.30.565.10:FF:000006">
    <property type="entry name" value="Sensor histidine kinase WalK"/>
    <property type="match status" value="1"/>
</dbReference>
<keyword evidence="7" id="KW-0902">Two-component regulatory system</keyword>
<evidence type="ECO:0000256" key="4">
    <source>
        <dbReference type="ARBA" id="ARBA00022553"/>
    </source>
</evidence>
<name>A0A1J7C881_9ACTN</name>
<dbReference type="InterPro" id="IPR005467">
    <property type="entry name" value="His_kinase_dom"/>
</dbReference>
<dbReference type="Pfam" id="PF00512">
    <property type="entry name" value="HisKA"/>
    <property type="match status" value="1"/>
</dbReference>
<evidence type="ECO:0000259" key="9">
    <source>
        <dbReference type="PROSITE" id="PS50109"/>
    </source>
</evidence>
<dbReference type="Gene3D" id="3.30.450.20">
    <property type="entry name" value="PAS domain"/>
    <property type="match status" value="1"/>
</dbReference>
<organism evidence="10 11">
    <name type="scientific">Mangrovactinospora gilvigrisea</name>
    <dbReference type="NCBI Taxonomy" id="1428644"/>
    <lineage>
        <taxon>Bacteria</taxon>
        <taxon>Bacillati</taxon>
        <taxon>Actinomycetota</taxon>
        <taxon>Actinomycetes</taxon>
        <taxon>Kitasatosporales</taxon>
        <taxon>Streptomycetaceae</taxon>
        <taxon>Mangrovactinospora</taxon>
    </lineage>
</organism>
<dbReference type="AlphaFoldDB" id="A0A1J7C881"/>
<keyword evidence="11" id="KW-1185">Reference proteome</keyword>
<dbReference type="EC" id="2.7.13.3" evidence="3"/>
<dbReference type="Gene3D" id="3.30.565.10">
    <property type="entry name" value="Histidine kinase-like ATPase, C-terminal domain"/>
    <property type="match status" value="1"/>
</dbReference>
<keyword evidence="5" id="KW-0808">Transferase</keyword>
<evidence type="ECO:0000256" key="2">
    <source>
        <dbReference type="ARBA" id="ARBA00004236"/>
    </source>
</evidence>
<feature type="region of interest" description="Disordered" evidence="8">
    <location>
        <begin position="1"/>
        <end position="28"/>
    </location>
</feature>
<dbReference type="STRING" id="1428644.BIV57_09130"/>
<dbReference type="SMART" id="SM00388">
    <property type="entry name" value="HisKA"/>
    <property type="match status" value="1"/>
</dbReference>